<accession>A0A139AZV8</accession>
<dbReference type="InterPro" id="IPR020904">
    <property type="entry name" value="Sc_DH/Rdtase_CS"/>
</dbReference>
<dbReference type="OMA" id="SCKYHEF"/>
<sequence length="271" mass="29105">MVFQVKGKSAIVTGGASGIGEALVKRLATLGVFVTVVDRNADLGNRVVNALVKQYGPHFQFVKADVSSRQDMLEVFKQTKARFGKVDIVVLNAGIDENIDYLRDETDPWANIFPVNVHGVLLGTRMAVAEFTKQKTPGVISITASMAGLYPQEYGPVYAASKGAVVHFVRGLSLSTAKLTPKVRVNCVCPGVVLTPLLFEGRGRPDSPTHQPSLMQMPPTPIETVVDAHMRAIEDEGLNGEAIRAASGKRGPELVKFQQVKTVALSGIAKL</sequence>
<evidence type="ECO:0000256" key="4">
    <source>
        <dbReference type="RuleBase" id="RU000363"/>
    </source>
</evidence>
<dbReference type="Pfam" id="PF00106">
    <property type="entry name" value="adh_short"/>
    <property type="match status" value="1"/>
</dbReference>
<dbReference type="EMBL" id="KQ965731">
    <property type="protein sequence ID" value="KXS22276.1"/>
    <property type="molecule type" value="Genomic_DNA"/>
</dbReference>
<organism evidence="5 6">
    <name type="scientific">Gonapodya prolifera (strain JEL478)</name>
    <name type="common">Monoblepharis prolifera</name>
    <dbReference type="NCBI Taxonomy" id="1344416"/>
    <lineage>
        <taxon>Eukaryota</taxon>
        <taxon>Fungi</taxon>
        <taxon>Fungi incertae sedis</taxon>
        <taxon>Chytridiomycota</taxon>
        <taxon>Chytridiomycota incertae sedis</taxon>
        <taxon>Monoblepharidomycetes</taxon>
        <taxon>Monoblepharidales</taxon>
        <taxon>Gonapodyaceae</taxon>
        <taxon>Gonapodya</taxon>
    </lineage>
</organism>
<evidence type="ECO:0000313" key="6">
    <source>
        <dbReference type="Proteomes" id="UP000070544"/>
    </source>
</evidence>
<dbReference type="InterPro" id="IPR002347">
    <property type="entry name" value="SDR_fam"/>
</dbReference>
<dbReference type="PRINTS" id="PR00080">
    <property type="entry name" value="SDRFAMILY"/>
</dbReference>
<dbReference type="Gene3D" id="3.40.50.720">
    <property type="entry name" value="NAD(P)-binding Rossmann-like Domain"/>
    <property type="match status" value="1"/>
</dbReference>
<dbReference type="PANTHER" id="PTHR44229:SF4">
    <property type="entry name" value="15-HYDROXYPROSTAGLANDIN DEHYDROGENASE [NAD(+)]"/>
    <property type="match status" value="1"/>
</dbReference>
<dbReference type="PRINTS" id="PR00081">
    <property type="entry name" value="GDHRDH"/>
</dbReference>
<reference evidence="5 6" key="1">
    <citation type="journal article" date="2015" name="Genome Biol. Evol.">
        <title>Phylogenomic analyses indicate that early fungi evolved digesting cell walls of algal ancestors of land plants.</title>
        <authorList>
            <person name="Chang Y."/>
            <person name="Wang S."/>
            <person name="Sekimoto S."/>
            <person name="Aerts A.L."/>
            <person name="Choi C."/>
            <person name="Clum A."/>
            <person name="LaButti K.M."/>
            <person name="Lindquist E.A."/>
            <person name="Yee Ngan C."/>
            <person name="Ohm R.A."/>
            <person name="Salamov A.A."/>
            <person name="Grigoriev I.V."/>
            <person name="Spatafora J.W."/>
            <person name="Berbee M.L."/>
        </authorList>
    </citation>
    <scope>NUCLEOTIDE SEQUENCE [LARGE SCALE GENOMIC DNA]</scope>
    <source>
        <strain evidence="5 6">JEL478</strain>
    </source>
</reference>
<dbReference type="SUPFAM" id="SSF51735">
    <property type="entry name" value="NAD(P)-binding Rossmann-fold domains"/>
    <property type="match status" value="1"/>
</dbReference>
<evidence type="ECO:0000256" key="3">
    <source>
        <dbReference type="ARBA" id="ARBA00023002"/>
    </source>
</evidence>
<protein>
    <submittedName>
        <fullName evidence="5">NAD(P)-binding protein</fullName>
    </submittedName>
</protein>
<dbReference type="AlphaFoldDB" id="A0A139AZV8"/>
<keyword evidence="6" id="KW-1185">Reference proteome</keyword>
<dbReference type="STRING" id="1344416.A0A139AZV8"/>
<dbReference type="GO" id="GO:0016616">
    <property type="term" value="F:oxidoreductase activity, acting on the CH-OH group of donors, NAD or NADP as acceptor"/>
    <property type="evidence" value="ECO:0007669"/>
    <property type="project" value="TreeGrafter"/>
</dbReference>
<dbReference type="PANTHER" id="PTHR44229">
    <property type="entry name" value="15-HYDROXYPROSTAGLANDIN DEHYDROGENASE [NAD(+)]"/>
    <property type="match status" value="1"/>
</dbReference>
<evidence type="ECO:0000256" key="1">
    <source>
        <dbReference type="ARBA" id="ARBA00006484"/>
    </source>
</evidence>
<name>A0A139AZV8_GONPJ</name>
<gene>
    <name evidence="5" type="ORF">M427DRAFT_168504</name>
</gene>
<keyword evidence="3" id="KW-0560">Oxidoreductase</keyword>
<dbReference type="OrthoDB" id="4131217at2759"/>
<evidence type="ECO:0000313" key="5">
    <source>
        <dbReference type="EMBL" id="KXS22276.1"/>
    </source>
</evidence>
<evidence type="ECO:0000256" key="2">
    <source>
        <dbReference type="ARBA" id="ARBA00022857"/>
    </source>
</evidence>
<dbReference type="GO" id="GO:0005737">
    <property type="term" value="C:cytoplasm"/>
    <property type="evidence" value="ECO:0007669"/>
    <property type="project" value="TreeGrafter"/>
</dbReference>
<dbReference type="InterPro" id="IPR036291">
    <property type="entry name" value="NAD(P)-bd_dom_sf"/>
</dbReference>
<keyword evidence="2" id="KW-0521">NADP</keyword>
<comment type="similarity">
    <text evidence="1 4">Belongs to the short-chain dehydrogenases/reductases (SDR) family.</text>
</comment>
<dbReference type="Proteomes" id="UP000070544">
    <property type="component" value="Unassembled WGS sequence"/>
</dbReference>
<proteinExistence type="inferred from homology"/>
<dbReference type="PROSITE" id="PS00061">
    <property type="entry name" value="ADH_SHORT"/>
    <property type="match status" value="1"/>
</dbReference>